<name>A0A6G7VNE3_9RHOB</name>
<dbReference type="Pfam" id="PF05036">
    <property type="entry name" value="SPOR"/>
    <property type="match status" value="1"/>
</dbReference>
<dbReference type="GO" id="GO:0032506">
    <property type="term" value="P:cytokinetic process"/>
    <property type="evidence" value="ECO:0007669"/>
    <property type="project" value="TreeGrafter"/>
</dbReference>
<keyword evidence="3" id="KW-1185">Reference proteome</keyword>
<dbReference type="InterPro" id="IPR036680">
    <property type="entry name" value="SPOR-like_sf"/>
</dbReference>
<feature type="domain" description="SPOR" evidence="1">
    <location>
        <begin position="191"/>
        <end position="266"/>
    </location>
</feature>
<dbReference type="AlphaFoldDB" id="A0A6G7VNE3"/>
<dbReference type="PANTHER" id="PTHR38687">
    <property type="entry name" value="CELL DIVISION PROTEIN DEDD-RELATED"/>
    <property type="match status" value="1"/>
</dbReference>
<dbReference type="InterPro" id="IPR052521">
    <property type="entry name" value="Cell_div_SPOR-domain"/>
</dbReference>
<dbReference type="Gene3D" id="3.30.70.1070">
    <property type="entry name" value="Sporulation related repeat"/>
    <property type="match status" value="1"/>
</dbReference>
<dbReference type="GO" id="GO:0032153">
    <property type="term" value="C:cell division site"/>
    <property type="evidence" value="ECO:0007669"/>
    <property type="project" value="TreeGrafter"/>
</dbReference>
<dbReference type="PANTHER" id="PTHR38687:SF1">
    <property type="entry name" value="CELL DIVISION PROTEIN DEDD"/>
    <property type="match status" value="1"/>
</dbReference>
<reference evidence="2 3" key="1">
    <citation type="submission" date="2020-03" db="EMBL/GenBank/DDBJ databases">
        <title>Complete genome sequence of Monaibacterium sp. ALG8 with diverse plasmids.</title>
        <authorList>
            <person name="Sun C."/>
        </authorList>
    </citation>
    <scope>NUCLEOTIDE SEQUENCE [LARGE SCALE GENOMIC DNA]</scope>
    <source>
        <strain evidence="2 3">ALG8</strain>
    </source>
</reference>
<dbReference type="KEGG" id="mon:G8E03_12620"/>
<evidence type="ECO:0000313" key="3">
    <source>
        <dbReference type="Proteomes" id="UP000500791"/>
    </source>
</evidence>
<evidence type="ECO:0000259" key="1">
    <source>
        <dbReference type="PROSITE" id="PS51724"/>
    </source>
</evidence>
<evidence type="ECO:0000313" key="2">
    <source>
        <dbReference type="EMBL" id="QIK41524.1"/>
    </source>
</evidence>
<dbReference type="EMBL" id="CP049811">
    <property type="protein sequence ID" value="QIK41524.1"/>
    <property type="molecule type" value="Genomic_DNA"/>
</dbReference>
<dbReference type="GO" id="GO:0042834">
    <property type="term" value="F:peptidoglycan binding"/>
    <property type="evidence" value="ECO:0007669"/>
    <property type="project" value="InterPro"/>
</dbReference>
<sequence length="266" mass="27414">MAVTACEVHEGPQAATPTQNIVDRAVEPTAQRDGATPRPDLFALRTLAAWDGRPSLGGAWIAHPDVVSAERASITEISTGRTITAALFRRDPSIPGPPFQLSADAAQQLGVTPGVPVEVEVVALRFDTTAPAPSTSQDVVADIAEPMQATIIDIPDTAPDIPANMPDVEPVAPVVAAPQPATVPPSPPAPGAVPERPYMQVGTFGVASNATALVTKLQAEGLSARTEPAGALTRVVVGPARSASDLAAIRDRLRQMGFDDALAVAL</sequence>
<proteinExistence type="predicted"/>
<dbReference type="PROSITE" id="PS51724">
    <property type="entry name" value="SPOR"/>
    <property type="match status" value="1"/>
</dbReference>
<dbReference type="Proteomes" id="UP000500791">
    <property type="component" value="Chromosome"/>
</dbReference>
<gene>
    <name evidence="2" type="ORF">G8E03_12620</name>
</gene>
<dbReference type="GO" id="GO:0030428">
    <property type="term" value="C:cell septum"/>
    <property type="evidence" value="ECO:0007669"/>
    <property type="project" value="TreeGrafter"/>
</dbReference>
<dbReference type="RefSeq" id="WP_166192479.1">
    <property type="nucleotide sequence ID" value="NZ_CP049811.1"/>
</dbReference>
<organism evidence="2 3">
    <name type="scientific">Pontivivens nitratireducens</name>
    <dbReference type="NCBI Taxonomy" id="2758038"/>
    <lineage>
        <taxon>Bacteria</taxon>
        <taxon>Pseudomonadati</taxon>
        <taxon>Pseudomonadota</taxon>
        <taxon>Alphaproteobacteria</taxon>
        <taxon>Rhodobacterales</taxon>
        <taxon>Paracoccaceae</taxon>
        <taxon>Pontivivens</taxon>
    </lineage>
</organism>
<dbReference type="InterPro" id="IPR007730">
    <property type="entry name" value="SPOR-like_dom"/>
</dbReference>
<accession>A0A6G7VNE3</accession>
<dbReference type="SUPFAM" id="SSF110997">
    <property type="entry name" value="Sporulation related repeat"/>
    <property type="match status" value="1"/>
</dbReference>
<protein>
    <submittedName>
        <fullName evidence="2">SPOR domain-containing protein</fullName>
    </submittedName>
</protein>